<keyword evidence="3" id="KW-1185">Reference proteome</keyword>
<dbReference type="AlphaFoldDB" id="A0AAW1R0Q2"/>
<evidence type="ECO:0000256" key="1">
    <source>
        <dbReference type="SAM" id="MobiDB-lite"/>
    </source>
</evidence>
<accession>A0AAW1R0Q2</accession>
<name>A0AAW1R0Q2_9CHLO</name>
<reference evidence="2 3" key="1">
    <citation type="journal article" date="2024" name="Nat. Commun.">
        <title>Phylogenomics reveals the evolutionary origins of lichenization in chlorophyte algae.</title>
        <authorList>
            <person name="Puginier C."/>
            <person name="Libourel C."/>
            <person name="Otte J."/>
            <person name="Skaloud P."/>
            <person name="Haon M."/>
            <person name="Grisel S."/>
            <person name="Petersen M."/>
            <person name="Berrin J.G."/>
            <person name="Delaux P.M."/>
            <person name="Dal Grande F."/>
            <person name="Keller J."/>
        </authorList>
    </citation>
    <scope>NUCLEOTIDE SEQUENCE [LARGE SCALE GENOMIC DNA]</scope>
    <source>
        <strain evidence="2 3">SAG 2145</strain>
    </source>
</reference>
<protein>
    <submittedName>
        <fullName evidence="2">Uncharacterized protein</fullName>
    </submittedName>
</protein>
<comment type="caution">
    <text evidence="2">The sequence shown here is derived from an EMBL/GenBank/DDBJ whole genome shotgun (WGS) entry which is preliminary data.</text>
</comment>
<sequence length="159" mass="17221">MDTNWEFVKEIGRAVRDGLLSTWPQQRQRREQAAGQTFLDDIRELQKQSPPPSPHEMANPPPAERMRWCAYLAGESGGDDVDGGGSEAVLERLPVEGGDVGVNGRLVELATLHSSLQYPSASRVNLTVQPGDAVVLEGEVDAADPGEQGDRIHLVVGEI</sequence>
<feature type="region of interest" description="Disordered" evidence="1">
    <location>
        <begin position="22"/>
        <end position="62"/>
    </location>
</feature>
<gene>
    <name evidence="2" type="ORF">WJX74_001634</name>
</gene>
<feature type="compositionally biased region" description="Pro residues" evidence="1">
    <location>
        <begin position="49"/>
        <end position="62"/>
    </location>
</feature>
<organism evidence="2 3">
    <name type="scientific">Apatococcus lobatus</name>
    <dbReference type="NCBI Taxonomy" id="904363"/>
    <lineage>
        <taxon>Eukaryota</taxon>
        <taxon>Viridiplantae</taxon>
        <taxon>Chlorophyta</taxon>
        <taxon>core chlorophytes</taxon>
        <taxon>Trebouxiophyceae</taxon>
        <taxon>Chlorellales</taxon>
        <taxon>Chlorellaceae</taxon>
        <taxon>Apatococcus</taxon>
    </lineage>
</organism>
<evidence type="ECO:0000313" key="2">
    <source>
        <dbReference type="EMBL" id="KAK9826956.1"/>
    </source>
</evidence>
<dbReference type="EMBL" id="JALJOS010000019">
    <property type="protein sequence ID" value="KAK9826956.1"/>
    <property type="molecule type" value="Genomic_DNA"/>
</dbReference>
<evidence type="ECO:0000313" key="3">
    <source>
        <dbReference type="Proteomes" id="UP001438707"/>
    </source>
</evidence>
<dbReference type="Proteomes" id="UP001438707">
    <property type="component" value="Unassembled WGS sequence"/>
</dbReference>
<proteinExistence type="predicted"/>